<dbReference type="SUPFAM" id="SSF51206">
    <property type="entry name" value="cAMP-binding domain-like"/>
    <property type="match status" value="1"/>
</dbReference>
<evidence type="ECO:0000313" key="2">
    <source>
        <dbReference type="EMBL" id="MDJ1505821.1"/>
    </source>
</evidence>
<gene>
    <name evidence="2" type="ORF">QNI22_34510</name>
</gene>
<feature type="domain" description="Cyclic nucleotide-binding" evidence="1">
    <location>
        <begin position="36"/>
        <end position="114"/>
    </location>
</feature>
<name>A0AAE3R8W7_9BACT</name>
<dbReference type="InterPro" id="IPR014710">
    <property type="entry name" value="RmlC-like_jellyroll"/>
</dbReference>
<dbReference type="CDD" id="cd00038">
    <property type="entry name" value="CAP_ED"/>
    <property type="match status" value="1"/>
</dbReference>
<dbReference type="Gene3D" id="2.60.120.10">
    <property type="entry name" value="Jelly Rolls"/>
    <property type="match status" value="1"/>
</dbReference>
<dbReference type="InterPro" id="IPR018490">
    <property type="entry name" value="cNMP-bd_dom_sf"/>
</dbReference>
<dbReference type="AlphaFoldDB" id="A0AAE3R8W7"/>
<dbReference type="RefSeq" id="WP_314518265.1">
    <property type="nucleotide sequence ID" value="NZ_JASJOU010000018.1"/>
</dbReference>
<dbReference type="Proteomes" id="UP001232063">
    <property type="component" value="Unassembled WGS sequence"/>
</dbReference>
<dbReference type="InterPro" id="IPR000595">
    <property type="entry name" value="cNMP-bd_dom"/>
</dbReference>
<evidence type="ECO:0000313" key="3">
    <source>
        <dbReference type="Proteomes" id="UP001232063"/>
    </source>
</evidence>
<keyword evidence="3" id="KW-1185">Reference proteome</keyword>
<reference evidence="2" key="1">
    <citation type="submission" date="2023-05" db="EMBL/GenBank/DDBJ databases">
        <authorList>
            <person name="Zhang X."/>
        </authorList>
    </citation>
    <scope>NUCLEOTIDE SEQUENCE</scope>
    <source>
        <strain evidence="2">BD1B2-1</strain>
    </source>
</reference>
<dbReference type="EMBL" id="JASJOU010000018">
    <property type="protein sequence ID" value="MDJ1505821.1"/>
    <property type="molecule type" value="Genomic_DNA"/>
</dbReference>
<proteinExistence type="predicted"/>
<organism evidence="2 3">
    <name type="scientific">Xanthocytophaga agilis</name>
    <dbReference type="NCBI Taxonomy" id="3048010"/>
    <lineage>
        <taxon>Bacteria</taxon>
        <taxon>Pseudomonadati</taxon>
        <taxon>Bacteroidota</taxon>
        <taxon>Cytophagia</taxon>
        <taxon>Cytophagales</taxon>
        <taxon>Rhodocytophagaceae</taxon>
        <taxon>Xanthocytophaga</taxon>
    </lineage>
</organism>
<protein>
    <submittedName>
        <fullName evidence="2">Crp/Fnr family transcriptional regulator</fullName>
    </submittedName>
</protein>
<accession>A0AAE3R8W7</accession>
<evidence type="ECO:0000259" key="1">
    <source>
        <dbReference type="PROSITE" id="PS50042"/>
    </source>
</evidence>
<comment type="caution">
    <text evidence="2">The sequence shown here is derived from an EMBL/GenBank/DDBJ whole genome shotgun (WGS) entry which is preliminary data.</text>
</comment>
<dbReference type="Pfam" id="PF00027">
    <property type="entry name" value="cNMP_binding"/>
    <property type="match status" value="1"/>
</dbReference>
<dbReference type="PROSITE" id="PS50042">
    <property type="entry name" value="CNMP_BINDING_3"/>
    <property type="match status" value="1"/>
</dbReference>
<sequence length="192" mass="22927">MFEIFYTYLTDKIRITEEEFELIRSKGIIKKLRKRQYLLQEGDVWRYYAFICKGCLRTYRVDAHDNEHILKFLIENWWAGDRESLLNGTPSRYNIDALEDSVLLLFPRQDFEALRDQIPAFDQLITNLIHRSYIASQERIHAAISYTSEEKYLNFIEKYPDIFNRVPLHMIASYLGVSPETLSRIRHLAVKK</sequence>